<dbReference type="Proteomes" id="UP001177769">
    <property type="component" value="Chromosome"/>
</dbReference>
<proteinExistence type="predicted"/>
<accession>A0AA95SKU5</accession>
<reference evidence="2" key="1">
    <citation type="submission" date="2023-01" db="EMBL/GenBank/DDBJ databases">
        <title>Whole genome sequence of Paucibacter sp. S2-9 isolated from pond sediment.</title>
        <authorList>
            <person name="Jung J.Y."/>
        </authorList>
    </citation>
    <scope>NUCLEOTIDE SEQUENCE</scope>
    <source>
        <strain evidence="2">S2-9</strain>
    </source>
</reference>
<dbReference type="KEGG" id="pais:PFX98_21660"/>
<dbReference type="SMART" id="SM00450">
    <property type="entry name" value="RHOD"/>
    <property type="match status" value="1"/>
</dbReference>
<dbReference type="Gene3D" id="3.40.250.10">
    <property type="entry name" value="Rhodanese-like domain"/>
    <property type="match status" value="1"/>
</dbReference>
<evidence type="ECO:0000313" key="3">
    <source>
        <dbReference type="Proteomes" id="UP001177769"/>
    </source>
</evidence>
<dbReference type="RefSeq" id="WP_285232549.1">
    <property type="nucleotide sequence ID" value="NZ_CP116346.1"/>
</dbReference>
<dbReference type="SUPFAM" id="SSF52821">
    <property type="entry name" value="Rhodanese/Cell cycle control phosphatase"/>
    <property type="match status" value="1"/>
</dbReference>
<dbReference type="PROSITE" id="PS50206">
    <property type="entry name" value="RHODANESE_3"/>
    <property type="match status" value="1"/>
</dbReference>
<dbReference type="EMBL" id="CP116346">
    <property type="protein sequence ID" value="WIT11468.1"/>
    <property type="molecule type" value="Genomic_DNA"/>
</dbReference>
<dbReference type="PANTHER" id="PTHR43629:SF2">
    <property type="entry name" value="RHODANESE-LIKE_PPIC DOMAIN-CONTAINING PROTEIN 12, CHLOROPLASTIC"/>
    <property type="match status" value="1"/>
</dbReference>
<protein>
    <submittedName>
        <fullName evidence="2">Rhodanese-like domain-containing protein</fullName>
    </submittedName>
</protein>
<dbReference type="Pfam" id="PF00581">
    <property type="entry name" value="Rhodanese"/>
    <property type="match status" value="1"/>
</dbReference>
<organism evidence="2 3">
    <name type="scientific">Paucibacter sediminis</name>
    <dbReference type="NCBI Taxonomy" id="3019553"/>
    <lineage>
        <taxon>Bacteria</taxon>
        <taxon>Pseudomonadati</taxon>
        <taxon>Pseudomonadota</taxon>
        <taxon>Betaproteobacteria</taxon>
        <taxon>Burkholderiales</taxon>
        <taxon>Sphaerotilaceae</taxon>
        <taxon>Roseateles</taxon>
    </lineage>
</organism>
<gene>
    <name evidence="2" type="ORF">PFX98_21660</name>
</gene>
<name>A0AA95SKU5_9BURK</name>
<dbReference type="InterPro" id="IPR001763">
    <property type="entry name" value="Rhodanese-like_dom"/>
</dbReference>
<sequence length="109" mass="11985">MQQISVTELRAMLDAPTPPLLLDVREPWEVALASISPPGVDTLAVPMGQIPAALARLEPARPVVCYCHHGMRSLQVVAFLERQGFETVYNLAGGIEAWSCEQDPMVPRY</sequence>
<evidence type="ECO:0000259" key="1">
    <source>
        <dbReference type="PROSITE" id="PS50206"/>
    </source>
</evidence>
<feature type="domain" description="Rhodanese" evidence="1">
    <location>
        <begin position="15"/>
        <end position="107"/>
    </location>
</feature>
<keyword evidence="3" id="KW-1185">Reference proteome</keyword>
<evidence type="ECO:0000313" key="2">
    <source>
        <dbReference type="EMBL" id="WIT11468.1"/>
    </source>
</evidence>
<dbReference type="PANTHER" id="PTHR43629">
    <property type="entry name" value="PEPTIDYL-PROLYL CIS-TRANS ISOMERASE"/>
    <property type="match status" value="1"/>
</dbReference>
<dbReference type="AlphaFoldDB" id="A0AA95SKU5"/>
<dbReference type="InterPro" id="IPR036873">
    <property type="entry name" value="Rhodanese-like_dom_sf"/>
</dbReference>
<dbReference type="InterPro" id="IPR052204">
    <property type="entry name" value="PpiC/parvulin_rotamase"/>
</dbReference>